<protein>
    <submittedName>
        <fullName evidence="3">Uncharacterized protein</fullName>
    </submittedName>
</protein>
<evidence type="ECO:0000313" key="4">
    <source>
        <dbReference type="Proteomes" id="UP000011713"/>
    </source>
</evidence>
<feature type="region of interest" description="Disordered" evidence="2">
    <location>
        <begin position="2430"/>
        <end position="2457"/>
    </location>
</feature>
<feature type="coiled-coil region" evidence="1">
    <location>
        <begin position="1473"/>
        <end position="1570"/>
    </location>
</feature>
<evidence type="ECO:0000313" key="3">
    <source>
        <dbReference type="EnsemblProtists" id="HpaP803922"/>
    </source>
</evidence>
<keyword evidence="1" id="KW-0175">Coiled coil</keyword>
<proteinExistence type="predicted"/>
<dbReference type="GO" id="GO:0072383">
    <property type="term" value="P:plus-end-directed vesicle transport along microtubule"/>
    <property type="evidence" value="ECO:0007669"/>
    <property type="project" value="TreeGrafter"/>
</dbReference>
<dbReference type="PANTHER" id="PTHR46753:SF2">
    <property type="entry name" value="FYVE AND COILED-COIL DOMAIN-CONTAINING PROTEIN 1"/>
    <property type="match status" value="1"/>
</dbReference>
<feature type="coiled-coil region" evidence="1">
    <location>
        <begin position="1297"/>
        <end position="1345"/>
    </location>
</feature>
<evidence type="ECO:0000256" key="1">
    <source>
        <dbReference type="SAM" id="Coils"/>
    </source>
</evidence>
<keyword evidence="4" id="KW-1185">Reference proteome</keyword>
<accession>M4BCA6</accession>
<dbReference type="PANTHER" id="PTHR46753">
    <property type="entry name" value="FYVE AND COILED-COIL DOMAIN-CONTAINING PROTEIN 1"/>
    <property type="match status" value="1"/>
</dbReference>
<reference evidence="4" key="1">
    <citation type="journal article" date="2010" name="Science">
        <title>Signatures of adaptation to obligate biotrophy in the Hyaloperonospora arabidopsidis genome.</title>
        <authorList>
            <person name="Baxter L."/>
            <person name="Tripathy S."/>
            <person name="Ishaque N."/>
            <person name="Boot N."/>
            <person name="Cabral A."/>
            <person name="Kemen E."/>
            <person name="Thines M."/>
            <person name="Ah-Fong A."/>
            <person name="Anderson R."/>
            <person name="Badejoko W."/>
            <person name="Bittner-Eddy P."/>
            <person name="Boore J.L."/>
            <person name="Chibucos M.C."/>
            <person name="Coates M."/>
            <person name="Dehal P."/>
            <person name="Delehaunty K."/>
            <person name="Dong S."/>
            <person name="Downton P."/>
            <person name="Dumas B."/>
            <person name="Fabro G."/>
            <person name="Fronick C."/>
            <person name="Fuerstenberg S.I."/>
            <person name="Fulton L."/>
            <person name="Gaulin E."/>
            <person name="Govers F."/>
            <person name="Hughes L."/>
            <person name="Humphray S."/>
            <person name="Jiang R.H."/>
            <person name="Judelson H."/>
            <person name="Kamoun S."/>
            <person name="Kyung K."/>
            <person name="Meijer H."/>
            <person name="Minx P."/>
            <person name="Morris P."/>
            <person name="Nelson J."/>
            <person name="Phuntumart V."/>
            <person name="Qutob D."/>
            <person name="Rehmany A."/>
            <person name="Rougon-Cardoso A."/>
            <person name="Ryden P."/>
            <person name="Torto-Alalibo T."/>
            <person name="Studholme D."/>
            <person name="Wang Y."/>
            <person name="Win J."/>
            <person name="Wood J."/>
            <person name="Clifton S.W."/>
            <person name="Rogers J."/>
            <person name="Van den Ackerveken G."/>
            <person name="Jones J.D."/>
            <person name="McDowell J.M."/>
            <person name="Beynon J."/>
            <person name="Tyler B.M."/>
        </authorList>
    </citation>
    <scope>NUCLEOTIDE SEQUENCE [LARGE SCALE GENOMIC DNA]</scope>
    <source>
        <strain evidence="4">Emoy2</strain>
    </source>
</reference>
<feature type="coiled-coil region" evidence="1">
    <location>
        <begin position="1125"/>
        <end position="1197"/>
    </location>
</feature>
<dbReference type="GO" id="GO:1901098">
    <property type="term" value="P:positive regulation of autophagosome maturation"/>
    <property type="evidence" value="ECO:0007669"/>
    <property type="project" value="TreeGrafter"/>
</dbReference>
<feature type="coiled-coil region" evidence="1">
    <location>
        <begin position="1603"/>
        <end position="1922"/>
    </location>
</feature>
<dbReference type="GO" id="GO:0005764">
    <property type="term" value="C:lysosome"/>
    <property type="evidence" value="ECO:0007669"/>
    <property type="project" value="TreeGrafter"/>
</dbReference>
<sequence>MTGTTAEARTAASKPVVSSSSGVISSPRSAEQDPSHPFSTCKRAIGTHIVGQQKPLLNKTRAAHVSTRRAEQDEEKEEEEKAKKKHEVGGVAELQDSSGRYQGIKQQEQVEAQELAVVEFTMESGQLELQLQLETAQKLQQRDAVTIQELSAELATTVARLAEEEERGMKWEEENKSLIEQVDALEDDKQKLEKKVKEVEGLDLVVQMKVDDLMRQLREARQEQEELKLEFCGDFLSASLNQVRRGDDDELDIRATRKSVVDRTQELQIEIGGWKAEVGASAEKWKLERQELKEQIDELTLANQEASVELAEVAQMREHLLEHVGINLTCESMESFLGAQNNTIQRLTAQLSAIKASHIYGNSIETEDYCVRLEKLQTKYDMMASKRLEQDKTIAELCAELNCKAVHNSFSHLPEHSKRWRACEPIVESEHVSRLVESTRTQELKSSDDFSATKSKIEALVLALQIDEPASSDGGIKPCHTSRLKELAKCLEQAQDLLINAAEPKQRRQDEVAILQERIHRHEIQNRLMLAKLEGCECALKAQGFAVKKPDDASDDAGRRALLTDDAGFVVTNGKIVDRSNGLSCDLERTLDATRTRLHGACKTENSQMTSEVAKKADGVLELEQDHDALLEVHQTSSSELEAMVEQLDLLKHANQALSSAIANKSDDLRYHYEAFTMQKEDFRCVITNLESAVFRAEMENGKIKRDFEDVKTENDALSERIGRLHSLANGKTESDEGLETDREVEKLRSSLVQAKVNCLEQKQQLTALEKKLVDVSKPGGFACTVSSASLDAERREFEAALIEMIEMEKKLQVAYEAKQGLESTLQERMEAKAELEDKLCAAEDKIAEMEQQLEQKVALIATIEEQLRSVEEEREKLSDEFEKTKSKLERSIGKLEEKEIESEAFKTTANMLKDERSRLFSEIALLKDDIAKSEVQKAALANSQELANEELEDQLNELADRIAEIEAEKQDLRARLEDTVNRSEEDILQLRGRLYRLEEEKSSIDDENLSLERTIEDMEVELDTLEEQKTFLEAANVLSSEQVTLLEKRLEEASTEIALVSDEKNELQVQLTQSIVEKDGLSRSVSELQEKACAEKEASKQVAAELESQTAANKILDSKIRLMKQMAEKALQSVKAKDEELSEAMSRAANLVEERDSVRVSLDEKESAVEASLVQSERLQQQVEKLTKDLESCRIELLEEASASEVQISNLTSAEAELSESLESVRKDLAGAESCILILVEERDEARKELSAKDLKIEMMKTAQGEFELSVQKLENELGALRRISSTEAEKRDRIISDLEMSKDHAEKRAHELQDALLRTEESHQSLREQLTESEWRIGALETERDATRSSLDEKESTHETLSALQEDLQKSVCALESELKGLRESSSAELAAANETIESLKTAETKGAEVLASLRLELAEAEACVMVLVDERDATKKVLSKRELTLEVLSCEHGELQLKSQSVKTELDVLRQKSEANARAAEEAVQTLKEALERTTGSLELAQKELAASELRVASLSAECEAVSTTMSGIDTERNSLSLRTRELEHHIKTLETKIMNLETRHAEALRTSEEMNCALKLSEAEAKKLLESVQIELCNSKSHSKILADECDSLNNTLTQKEKEVRSFITQTERLQERIESLQSELQEVRSQRESDVSTAEEKIRSLKESEAQLAETLEVTRQKLSETDARAVCAEEEHEAARQSLSSLEAQREAEREELKSFQERIESLQSELQEVRSQRESDVSTAEEKIRSLKESEAQLAETLEVTRQKLSETDARAVCAEEEHEAARQSLSSLEAQREAEREELKSFQERIESLQSELQEVRSQRESDVSTAEEKIRSLKESEAQLAETLEMTRRKLSETDARAVCAEEEHEAARQSLSSLEAQREAEREELKSFQERIESLQSELQEVRSQRESDVSRQRRSPINAPVEREWAQVEAQLRDEVGMVEARSAKEIGLLKKKMASLSESFSSALAEASSVRERWIIEDEKHVATIARKDEVISTLKKKLEEVMAAYKRVKGRLQELQDTLTQSTKLNDSLKVSNDELNAQRSKSLMELDALKCELTLFCEQSVTEGDKLRQAGESFAASEAQLVAQLDVYKKRVLAYDDELAQMRRQHDVALHEQKETLLVVSAANLKVVELQESLAVLTETAERKEAEIHSMAERTRHIEQEQAKTVSVCEEMDRKREAERVELEAQLSMANETIATLRSASIANVSLQNEFVSQLEYQIGKLQQKVEAEKEEADAARAALGTYRKRAHTALKKASSENRLNLDKSAEIITKLEKEAGTAKDRIRVLETELAEARRRIEEVVSAEDAGAEEAFEALKAEKHVQETSLRLEIDSLKEEVMRLEEVLENVKAPLKSQIKQLIERNEALDHEIVSLKEEARIKNKSVEREVLAKEDEISDLSKQLHAALAAAASLATNEAGRHSYSPTYSPTDKERRSTASSSRSFEYDGNNNSLYRAVIEEEHELIAAAFDDSCASKIAIANRAEQQLEISVDVDGEVMRLELLLKDVQARSHVFERKYEEAVALLNEANQEKQRLQELDDRATQEINIEVCDPSDDEESLTPLNPFTA</sequence>
<evidence type="ECO:0000256" key="2">
    <source>
        <dbReference type="SAM" id="MobiDB-lite"/>
    </source>
</evidence>
<feature type="region of interest" description="Disordered" evidence="2">
    <location>
        <begin position="1"/>
        <end position="89"/>
    </location>
</feature>
<dbReference type="HOGENOM" id="CLU_227988_0_0_1"/>
<dbReference type="Proteomes" id="UP000011713">
    <property type="component" value="Unassembled WGS sequence"/>
</dbReference>
<dbReference type="eggNOG" id="ENOG502SRGR">
    <property type="taxonomic scope" value="Eukaryota"/>
</dbReference>
<dbReference type="EMBL" id="JH598126">
    <property type="status" value="NOT_ANNOTATED_CDS"/>
    <property type="molecule type" value="Genomic_DNA"/>
</dbReference>
<feature type="coiled-coil region" evidence="1">
    <location>
        <begin position="2004"/>
        <end position="2066"/>
    </location>
</feature>
<organism evidence="3 4">
    <name type="scientific">Hyaloperonospora arabidopsidis (strain Emoy2)</name>
    <name type="common">Downy mildew agent</name>
    <name type="synonym">Peronospora arabidopsidis</name>
    <dbReference type="NCBI Taxonomy" id="559515"/>
    <lineage>
        <taxon>Eukaryota</taxon>
        <taxon>Sar</taxon>
        <taxon>Stramenopiles</taxon>
        <taxon>Oomycota</taxon>
        <taxon>Peronosporomycetes</taxon>
        <taxon>Peronosporales</taxon>
        <taxon>Peronosporaceae</taxon>
        <taxon>Hyaloperonospora</taxon>
    </lineage>
</organism>
<dbReference type="GO" id="GO:0005770">
    <property type="term" value="C:late endosome"/>
    <property type="evidence" value="ECO:0007669"/>
    <property type="project" value="TreeGrafter"/>
</dbReference>
<feature type="coiled-coil region" evidence="1">
    <location>
        <begin position="2530"/>
        <end position="2557"/>
    </location>
</feature>
<dbReference type="InParanoid" id="M4BCA6"/>
<feature type="coiled-coil region" evidence="1">
    <location>
        <begin position="752"/>
        <end position="1071"/>
    </location>
</feature>
<feature type="region of interest" description="Disordered" evidence="2">
    <location>
        <begin position="2559"/>
        <end position="2580"/>
    </location>
</feature>
<feature type="coiled-coil region" evidence="1">
    <location>
        <begin position="2099"/>
        <end position="2414"/>
    </location>
</feature>
<dbReference type="OMA" id="CAEEEHE"/>
<dbReference type="VEuPathDB" id="FungiDB:HpaG803922"/>
<feature type="coiled-coil region" evidence="1">
    <location>
        <begin position="275"/>
        <end position="316"/>
    </location>
</feature>
<dbReference type="EnsemblProtists" id="HpaT803922">
    <property type="protein sequence ID" value="HpaP803922"/>
    <property type="gene ID" value="HpaG803922"/>
</dbReference>
<name>M4BCA6_HYAAE</name>
<reference evidence="3" key="2">
    <citation type="submission" date="2015-06" db="UniProtKB">
        <authorList>
            <consortium name="EnsemblProtists"/>
        </authorList>
    </citation>
    <scope>IDENTIFICATION</scope>
    <source>
        <strain evidence="3">Emoy2</strain>
    </source>
</reference>
<feature type="coiled-coil region" evidence="1">
    <location>
        <begin position="147"/>
        <end position="230"/>
    </location>
</feature>
<feature type="compositionally biased region" description="Low complexity" evidence="2">
    <location>
        <begin position="11"/>
        <end position="29"/>
    </location>
</feature>
<dbReference type="GO" id="GO:0005776">
    <property type="term" value="C:autophagosome"/>
    <property type="evidence" value="ECO:0007669"/>
    <property type="project" value="TreeGrafter"/>
</dbReference>
<dbReference type="STRING" id="559515.M4BCA6"/>